<evidence type="ECO:0000259" key="1">
    <source>
        <dbReference type="Pfam" id="PF15459"/>
    </source>
</evidence>
<dbReference type="InterPro" id="IPR029188">
    <property type="entry name" value="Rrp14_N"/>
</dbReference>
<evidence type="ECO:0000313" key="2">
    <source>
        <dbReference type="EMBL" id="KAF0926147.1"/>
    </source>
</evidence>
<comment type="caution">
    <text evidence="2">The sequence shown here is derived from an EMBL/GenBank/DDBJ whole genome shotgun (WGS) entry which is preliminary data.</text>
</comment>
<dbReference type="EMBL" id="SPHZ02000003">
    <property type="protein sequence ID" value="KAF0926147.1"/>
    <property type="molecule type" value="Genomic_DNA"/>
</dbReference>
<sequence length="104" mass="10968">MGRKPSSATAAAVDHDALFASAKAADDLLVASDCGGVHGHSLFFDALVQLIPPRFYLSAADEDRPWYQGLSKAAKAAMKAQSCANVKAAHHARLQPRPPQEIGS</sequence>
<name>A0A6G1ENF0_9ORYZ</name>
<feature type="domain" description="Ribosomal RNA-processing protein 14 N-terminal" evidence="1">
    <location>
        <begin position="37"/>
        <end position="96"/>
    </location>
</feature>
<accession>A0A6G1ENF0</accession>
<dbReference type="AlphaFoldDB" id="A0A6G1ENF0"/>
<proteinExistence type="predicted"/>
<keyword evidence="3" id="KW-1185">Reference proteome</keyword>
<gene>
    <name evidence="2" type="ORF">E2562_021990</name>
</gene>
<evidence type="ECO:0000313" key="3">
    <source>
        <dbReference type="Proteomes" id="UP000479710"/>
    </source>
</evidence>
<dbReference type="OrthoDB" id="444809at2759"/>
<dbReference type="Pfam" id="PF15459">
    <property type="entry name" value="RRP14"/>
    <property type="match status" value="1"/>
</dbReference>
<dbReference type="Proteomes" id="UP000479710">
    <property type="component" value="Unassembled WGS sequence"/>
</dbReference>
<protein>
    <recommendedName>
        <fullName evidence="1">Ribosomal RNA-processing protein 14 N-terminal domain-containing protein</fullName>
    </recommendedName>
</protein>
<organism evidence="2 3">
    <name type="scientific">Oryza meyeriana var. granulata</name>
    <dbReference type="NCBI Taxonomy" id="110450"/>
    <lineage>
        <taxon>Eukaryota</taxon>
        <taxon>Viridiplantae</taxon>
        <taxon>Streptophyta</taxon>
        <taxon>Embryophyta</taxon>
        <taxon>Tracheophyta</taxon>
        <taxon>Spermatophyta</taxon>
        <taxon>Magnoliopsida</taxon>
        <taxon>Liliopsida</taxon>
        <taxon>Poales</taxon>
        <taxon>Poaceae</taxon>
        <taxon>BOP clade</taxon>
        <taxon>Oryzoideae</taxon>
        <taxon>Oryzeae</taxon>
        <taxon>Oryzinae</taxon>
        <taxon>Oryza</taxon>
        <taxon>Oryza meyeriana</taxon>
    </lineage>
</organism>
<reference evidence="2 3" key="1">
    <citation type="submission" date="2019-11" db="EMBL/GenBank/DDBJ databases">
        <title>Whole genome sequence of Oryza granulata.</title>
        <authorList>
            <person name="Li W."/>
        </authorList>
    </citation>
    <scope>NUCLEOTIDE SEQUENCE [LARGE SCALE GENOMIC DNA]</scope>
    <source>
        <strain evidence="3">cv. Menghai</strain>
        <tissue evidence="2">Leaf</tissue>
    </source>
</reference>